<dbReference type="SMART" id="SM00062">
    <property type="entry name" value="PBPb"/>
    <property type="match status" value="1"/>
</dbReference>
<dbReference type="EMBL" id="DUTF01000407">
    <property type="protein sequence ID" value="HHY28827.1"/>
    <property type="molecule type" value="Genomic_DNA"/>
</dbReference>
<evidence type="ECO:0000313" key="4">
    <source>
        <dbReference type="EMBL" id="HHY28827.1"/>
    </source>
</evidence>
<dbReference type="InterPro" id="IPR001638">
    <property type="entry name" value="Solute-binding_3/MltF_N"/>
</dbReference>
<name>A0A7C7D8F2_9FIRM</name>
<proteinExistence type="inferred from homology"/>
<dbReference type="InterPro" id="IPR015168">
    <property type="entry name" value="SsuA/THI5"/>
</dbReference>
<comment type="similarity">
    <text evidence="1">Belongs to the bacterial solute-binding protein SsuA/TauA family.</text>
</comment>
<evidence type="ECO:0000256" key="1">
    <source>
        <dbReference type="ARBA" id="ARBA00010742"/>
    </source>
</evidence>
<accession>A0A7C7D8F2</accession>
<reference evidence="4 5" key="1">
    <citation type="journal article" date="2020" name="Biotechnol. Biofuels">
        <title>New insights from the biogas microbiome by comprehensive genome-resolved metagenomics of nearly 1600 species originating from multiple anaerobic digesters.</title>
        <authorList>
            <person name="Campanaro S."/>
            <person name="Treu L."/>
            <person name="Rodriguez-R L.M."/>
            <person name="Kovalovszki A."/>
            <person name="Ziels R.M."/>
            <person name="Maus I."/>
            <person name="Zhu X."/>
            <person name="Kougias P.G."/>
            <person name="Basile A."/>
            <person name="Luo G."/>
            <person name="Schluter A."/>
            <person name="Konstantinidis K.T."/>
            <person name="Angelidaki I."/>
        </authorList>
    </citation>
    <scope>NUCLEOTIDE SEQUENCE [LARGE SCALE GENOMIC DNA]</scope>
    <source>
        <strain evidence="4">AS05jafATM_4</strain>
    </source>
</reference>
<protein>
    <submittedName>
        <fullName evidence="4">ABC transporter substrate-binding protein</fullName>
    </submittedName>
</protein>
<sequence length="324" mass="35329">MGRKSFFSLLLTLVLVLSLITGCGQQNTANPGNSQSTKKLTIGSMNIEENLPILVAQQNGYFAEQNLEVQLIPFQSPVELQSAFQTGQLDGMITDIMIAALLKSSGENLRVTSIALGATPEEGRFAIIASPASDIKTVSDLKGRSIGISNNSIIEYVTDKLLLAGGVNPSEVNKTTVAKLPLRVEMLLSNQIDAIVVPDPQISYVVSEGAKIIAEDTKGENLSQSVTIVRSNTLNEKKDALNRYYQAYTKGVQAINASPDQYKELLVKNVNIPESIAASYKVQHYSEPQLPEEKDVNKVLDWLQEKGLLKNPVDYPNFVQSGLY</sequence>
<dbReference type="SUPFAM" id="SSF53850">
    <property type="entry name" value="Periplasmic binding protein-like II"/>
    <property type="match status" value="1"/>
</dbReference>
<organism evidence="4 5">
    <name type="scientific">Desulfitobacterium dehalogenans</name>
    <dbReference type="NCBI Taxonomy" id="36854"/>
    <lineage>
        <taxon>Bacteria</taxon>
        <taxon>Bacillati</taxon>
        <taxon>Bacillota</taxon>
        <taxon>Clostridia</taxon>
        <taxon>Eubacteriales</taxon>
        <taxon>Desulfitobacteriaceae</taxon>
        <taxon>Desulfitobacterium</taxon>
    </lineage>
</organism>
<evidence type="ECO:0000259" key="3">
    <source>
        <dbReference type="SMART" id="SM00062"/>
    </source>
</evidence>
<comment type="caution">
    <text evidence="4">The sequence shown here is derived from an EMBL/GenBank/DDBJ whole genome shotgun (WGS) entry which is preliminary data.</text>
</comment>
<feature type="signal peptide" evidence="2">
    <location>
        <begin position="1"/>
        <end position="28"/>
    </location>
</feature>
<gene>
    <name evidence="4" type="ORF">GX523_19180</name>
</gene>
<dbReference type="Gene3D" id="3.40.190.10">
    <property type="entry name" value="Periplasmic binding protein-like II"/>
    <property type="match status" value="2"/>
</dbReference>
<dbReference type="Pfam" id="PF09084">
    <property type="entry name" value="NMT1"/>
    <property type="match status" value="1"/>
</dbReference>
<dbReference type="AlphaFoldDB" id="A0A7C7D8F2"/>
<keyword evidence="2" id="KW-0732">Signal</keyword>
<dbReference type="PROSITE" id="PS51257">
    <property type="entry name" value="PROKAR_LIPOPROTEIN"/>
    <property type="match status" value="1"/>
</dbReference>
<feature type="domain" description="Solute-binding protein family 3/N-terminal" evidence="3">
    <location>
        <begin position="39"/>
        <end position="255"/>
    </location>
</feature>
<dbReference type="Proteomes" id="UP000553059">
    <property type="component" value="Unassembled WGS sequence"/>
</dbReference>
<feature type="chain" id="PRO_5028422905" evidence="2">
    <location>
        <begin position="29"/>
        <end position="324"/>
    </location>
</feature>
<evidence type="ECO:0000313" key="5">
    <source>
        <dbReference type="Proteomes" id="UP000553059"/>
    </source>
</evidence>
<evidence type="ECO:0000256" key="2">
    <source>
        <dbReference type="SAM" id="SignalP"/>
    </source>
</evidence>
<dbReference type="PANTHER" id="PTHR30024">
    <property type="entry name" value="ALIPHATIC SULFONATES-BINDING PROTEIN-RELATED"/>
    <property type="match status" value="1"/>
</dbReference>